<dbReference type="Gene3D" id="1.25.70.10">
    <property type="entry name" value="Transcription termination factor 3, mitochondrial"/>
    <property type="match status" value="1"/>
</dbReference>
<gene>
    <name evidence="4" type="ORF">Nepgr_012517</name>
</gene>
<name>A0AAD3SHN1_NEPGR</name>
<dbReference type="GO" id="GO:0003676">
    <property type="term" value="F:nucleic acid binding"/>
    <property type="evidence" value="ECO:0007669"/>
    <property type="project" value="InterPro"/>
</dbReference>
<evidence type="ECO:0000256" key="3">
    <source>
        <dbReference type="ARBA" id="ARBA00022946"/>
    </source>
</evidence>
<comment type="similarity">
    <text evidence="1">Belongs to the mTERF family.</text>
</comment>
<keyword evidence="2" id="KW-0806">Transcription termination</keyword>
<dbReference type="FunFam" id="1.25.70.10:FF:000026">
    <property type="entry name" value="Mitochondrial transcription termination factor family protein"/>
    <property type="match status" value="1"/>
</dbReference>
<evidence type="ECO:0000256" key="2">
    <source>
        <dbReference type="ARBA" id="ARBA00022472"/>
    </source>
</evidence>
<protein>
    <submittedName>
        <fullName evidence="4">Uncharacterized protein</fullName>
    </submittedName>
</protein>
<evidence type="ECO:0000313" key="4">
    <source>
        <dbReference type="EMBL" id="GMH10676.1"/>
    </source>
</evidence>
<evidence type="ECO:0000256" key="1">
    <source>
        <dbReference type="ARBA" id="ARBA00007692"/>
    </source>
</evidence>
<dbReference type="Proteomes" id="UP001279734">
    <property type="component" value="Unassembled WGS sequence"/>
</dbReference>
<reference evidence="4" key="1">
    <citation type="submission" date="2023-05" db="EMBL/GenBank/DDBJ databases">
        <title>Nepenthes gracilis genome sequencing.</title>
        <authorList>
            <person name="Fukushima K."/>
        </authorList>
    </citation>
    <scope>NUCLEOTIDE SEQUENCE</scope>
    <source>
        <strain evidence="4">SING2019-196</strain>
    </source>
</reference>
<evidence type="ECO:0000313" key="5">
    <source>
        <dbReference type="Proteomes" id="UP001279734"/>
    </source>
</evidence>
<dbReference type="InterPro" id="IPR038538">
    <property type="entry name" value="MTERF_sf"/>
</dbReference>
<proteinExistence type="inferred from homology"/>
<dbReference type="PANTHER" id="PTHR13068:SF223">
    <property type="entry name" value="MITOCHONDRIAL TRANSCRIPTION TERMINATION FACTOR FAMILY PROTEIN"/>
    <property type="match status" value="1"/>
</dbReference>
<keyword evidence="2" id="KW-0805">Transcription regulation</keyword>
<organism evidence="4 5">
    <name type="scientific">Nepenthes gracilis</name>
    <name type="common">Slender pitcher plant</name>
    <dbReference type="NCBI Taxonomy" id="150966"/>
    <lineage>
        <taxon>Eukaryota</taxon>
        <taxon>Viridiplantae</taxon>
        <taxon>Streptophyta</taxon>
        <taxon>Embryophyta</taxon>
        <taxon>Tracheophyta</taxon>
        <taxon>Spermatophyta</taxon>
        <taxon>Magnoliopsida</taxon>
        <taxon>eudicotyledons</taxon>
        <taxon>Gunneridae</taxon>
        <taxon>Pentapetalae</taxon>
        <taxon>Caryophyllales</taxon>
        <taxon>Nepenthaceae</taxon>
        <taxon>Nepenthes</taxon>
    </lineage>
</organism>
<dbReference type="AlphaFoldDB" id="A0AAD3SHN1"/>
<keyword evidence="5" id="KW-1185">Reference proteome</keyword>
<dbReference type="InterPro" id="IPR003690">
    <property type="entry name" value="MTERF"/>
</dbReference>
<dbReference type="SMART" id="SM00733">
    <property type="entry name" value="Mterf"/>
    <property type="match status" value="6"/>
</dbReference>
<dbReference type="PANTHER" id="PTHR13068">
    <property type="entry name" value="CGI-12 PROTEIN-RELATED"/>
    <property type="match status" value="1"/>
</dbReference>
<keyword evidence="3" id="KW-0809">Transit peptide</keyword>
<sequence length="311" mass="35232">MKGGANAFLTILFSVPRKHFAFSSSSGAKLSYIKSHLCSTIATSTISLSALLDRTASSDLLVEEVGGRQKDAADVLRKWGCSQTEINKIFYRQPALLKADCSNLESKLSLLSKFGLQSSDLVKIVHCRPRFLNCRINRFFDERLDYLQSMFESREVLLKAITRNPSLLTYDFHKIVRPIILLYEQMGVSRKDLVSMLLSRPTIIPRTKMTEEKLDYIRRTGVSKESKMYKYVVTIIGISRIETIREKVANIGKFGFSDDEVLRLIGRSPLLLTLSIDKVQRNMTFVVGTMKLPAKVVLGYPFLLLCNLKLC</sequence>
<dbReference type="EMBL" id="BSYO01000010">
    <property type="protein sequence ID" value="GMH10676.1"/>
    <property type="molecule type" value="Genomic_DNA"/>
</dbReference>
<dbReference type="GO" id="GO:0006353">
    <property type="term" value="P:DNA-templated transcription termination"/>
    <property type="evidence" value="ECO:0007669"/>
    <property type="project" value="UniProtKB-KW"/>
</dbReference>
<dbReference type="Pfam" id="PF02536">
    <property type="entry name" value="mTERF"/>
    <property type="match status" value="1"/>
</dbReference>
<comment type="caution">
    <text evidence="4">The sequence shown here is derived from an EMBL/GenBank/DDBJ whole genome shotgun (WGS) entry which is preliminary data.</text>
</comment>
<accession>A0AAD3SHN1</accession>
<keyword evidence="2" id="KW-0804">Transcription</keyword>